<evidence type="ECO:0000259" key="1">
    <source>
        <dbReference type="Pfam" id="PF13354"/>
    </source>
</evidence>
<organism evidence="2 3">
    <name type="scientific">Streptomyces montanisoli</name>
    <dbReference type="NCBI Taxonomy" id="2798581"/>
    <lineage>
        <taxon>Bacteria</taxon>
        <taxon>Bacillati</taxon>
        <taxon>Actinomycetota</taxon>
        <taxon>Actinomycetes</taxon>
        <taxon>Kitasatosporales</taxon>
        <taxon>Streptomycetaceae</taxon>
        <taxon>Streptomyces</taxon>
    </lineage>
</organism>
<dbReference type="InterPro" id="IPR045155">
    <property type="entry name" value="Beta-lactam_cat"/>
</dbReference>
<dbReference type="RefSeq" id="WP_209341471.1">
    <property type="nucleotide sequence ID" value="NZ_JAGIQL010000076.1"/>
</dbReference>
<keyword evidence="2" id="KW-0378">Hydrolase</keyword>
<proteinExistence type="predicted"/>
<accession>A0A940MJ87</accession>
<evidence type="ECO:0000313" key="3">
    <source>
        <dbReference type="Proteomes" id="UP000670475"/>
    </source>
</evidence>
<dbReference type="SUPFAM" id="SSF56601">
    <property type="entry name" value="beta-lactamase/transpeptidase-like"/>
    <property type="match status" value="1"/>
</dbReference>
<protein>
    <submittedName>
        <fullName evidence="2">Serine hydrolase</fullName>
    </submittedName>
</protein>
<dbReference type="Gene3D" id="3.40.710.10">
    <property type="entry name" value="DD-peptidase/beta-lactamase superfamily"/>
    <property type="match status" value="1"/>
</dbReference>
<dbReference type="GO" id="GO:0008800">
    <property type="term" value="F:beta-lactamase activity"/>
    <property type="evidence" value="ECO:0007669"/>
    <property type="project" value="InterPro"/>
</dbReference>
<dbReference type="InterPro" id="IPR012338">
    <property type="entry name" value="Beta-lactam/transpept-like"/>
</dbReference>
<dbReference type="Proteomes" id="UP000670475">
    <property type="component" value="Unassembled WGS sequence"/>
</dbReference>
<dbReference type="AlphaFoldDB" id="A0A940MJ87"/>
<name>A0A940MJ87_9ACTN</name>
<dbReference type="InterPro" id="IPR000871">
    <property type="entry name" value="Beta-lactam_class-A"/>
</dbReference>
<dbReference type="EMBL" id="JAGIQL010000076">
    <property type="protein sequence ID" value="MBP0459543.1"/>
    <property type="molecule type" value="Genomic_DNA"/>
</dbReference>
<evidence type="ECO:0000313" key="2">
    <source>
        <dbReference type="EMBL" id="MBP0459543.1"/>
    </source>
</evidence>
<gene>
    <name evidence="2" type="ORF">JFN87_18840</name>
</gene>
<sequence>MNSVRLVAELRGVLADAGLAGSFLVRDLATGEQVGIDADRVLPVASLVKLPLALAVLQRRHAGLLDGAAEIDVRPAGERASAGRPASGPVGLSRFRHPARIAVDDLLYLSVSMSDNAAADALFGLVPPRDVHGALRHAGIEGIAVRHRMRDVSEAAAANLTPRSTGLAHALAIGAGTPGQGHQLAQLDVSRANAGSARAFADLLHELWRPSRVPPEVAERLRLLMRENVFRQRLAPDFASDAETWSSKTGTLLNLRHEVGVVEHDDGDTLAVAALTESRVPAAAQPAAEAAMAQVARALHDHLRGG</sequence>
<dbReference type="GO" id="GO:0030655">
    <property type="term" value="P:beta-lactam antibiotic catabolic process"/>
    <property type="evidence" value="ECO:0007669"/>
    <property type="project" value="InterPro"/>
</dbReference>
<comment type="caution">
    <text evidence="2">The sequence shown here is derived from an EMBL/GenBank/DDBJ whole genome shotgun (WGS) entry which is preliminary data.</text>
</comment>
<dbReference type="Pfam" id="PF13354">
    <property type="entry name" value="Beta-lactamase2"/>
    <property type="match status" value="1"/>
</dbReference>
<keyword evidence="3" id="KW-1185">Reference proteome</keyword>
<feature type="domain" description="Beta-lactamase class A catalytic" evidence="1">
    <location>
        <begin position="22"/>
        <end position="276"/>
    </location>
</feature>
<dbReference type="PANTHER" id="PTHR35333">
    <property type="entry name" value="BETA-LACTAMASE"/>
    <property type="match status" value="1"/>
</dbReference>
<dbReference type="PANTHER" id="PTHR35333:SF3">
    <property type="entry name" value="BETA-LACTAMASE-TYPE TRANSPEPTIDASE FOLD CONTAINING PROTEIN"/>
    <property type="match status" value="1"/>
</dbReference>
<dbReference type="GO" id="GO:0046677">
    <property type="term" value="P:response to antibiotic"/>
    <property type="evidence" value="ECO:0007669"/>
    <property type="project" value="InterPro"/>
</dbReference>
<reference evidence="2" key="1">
    <citation type="submission" date="2021-03" db="EMBL/GenBank/DDBJ databases">
        <title>Whole genome sequence of Streptomyces bomunensis MMS17-BM035.</title>
        <authorList>
            <person name="Lee J.H."/>
        </authorList>
    </citation>
    <scope>NUCLEOTIDE SEQUENCE</scope>
    <source>
        <strain evidence="2">MMS17-BM035</strain>
    </source>
</reference>